<dbReference type="AlphaFoldDB" id="A0A0A9APV8"/>
<sequence length="41" mass="4449">MPIASCLVEVIYLSSGSLTEKNDFLFNSDIVSFLAISDVLP</sequence>
<name>A0A0A9APV8_ARUDO</name>
<evidence type="ECO:0000313" key="1">
    <source>
        <dbReference type="EMBL" id="JAD53769.1"/>
    </source>
</evidence>
<protein>
    <submittedName>
        <fullName evidence="1">Uncharacterized protein</fullName>
    </submittedName>
</protein>
<reference evidence="1" key="2">
    <citation type="journal article" date="2015" name="Data Brief">
        <title>Shoot transcriptome of the giant reed, Arundo donax.</title>
        <authorList>
            <person name="Barrero R.A."/>
            <person name="Guerrero F.D."/>
            <person name="Moolhuijzen P."/>
            <person name="Goolsby J.A."/>
            <person name="Tidwell J."/>
            <person name="Bellgard S.E."/>
            <person name="Bellgard M.I."/>
        </authorList>
    </citation>
    <scope>NUCLEOTIDE SEQUENCE</scope>
    <source>
        <tissue evidence="1">Shoot tissue taken approximately 20 cm above the soil surface</tissue>
    </source>
</reference>
<reference evidence="1" key="1">
    <citation type="submission" date="2014-09" db="EMBL/GenBank/DDBJ databases">
        <authorList>
            <person name="Magalhaes I.L.F."/>
            <person name="Oliveira U."/>
            <person name="Santos F.R."/>
            <person name="Vidigal T.H.D.A."/>
            <person name="Brescovit A.D."/>
            <person name="Santos A.J."/>
        </authorList>
    </citation>
    <scope>NUCLEOTIDE SEQUENCE</scope>
    <source>
        <tissue evidence="1">Shoot tissue taken approximately 20 cm above the soil surface</tissue>
    </source>
</reference>
<organism evidence="1">
    <name type="scientific">Arundo donax</name>
    <name type="common">Giant reed</name>
    <name type="synonym">Donax arundinaceus</name>
    <dbReference type="NCBI Taxonomy" id="35708"/>
    <lineage>
        <taxon>Eukaryota</taxon>
        <taxon>Viridiplantae</taxon>
        <taxon>Streptophyta</taxon>
        <taxon>Embryophyta</taxon>
        <taxon>Tracheophyta</taxon>
        <taxon>Spermatophyta</taxon>
        <taxon>Magnoliopsida</taxon>
        <taxon>Liliopsida</taxon>
        <taxon>Poales</taxon>
        <taxon>Poaceae</taxon>
        <taxon>PACMAD clade</taxon>
        <taxon>Arundinoideae</taxon>
        <taxon>Arundineae</taxon>
        <taxon>Arundo</taxon>
    </lineage>
</organism>
<dbReference type="EMBL" id="GBRH01244126">
    <property type="protein sequence ID" value="JAD53769.1"/>
    <property type="molecule type" value="Transcribed_RNA"/>
</dbReference>
<accession>A0A0A9APV8</accession>
<proteinExistence type="predicted"/>